<evidence type="ECO:0000256" key="2">
    <source>
        <dbReference type="ARBA" id="ARBA00022741"/>
    </source>
</evidence>
<dbReference type="PATRIC" id="fig|1121877.4.peg.2414"/>
<dbReference type="PROSITE" id="PS00211">
    <property type="entry name" value="ABC_TRANSPORTER_1"/>
    <property type="match status" value="1"/>
</dbReference>
<organism evidence="5 6">
    <name type="scientific">Ferrimicrobium acidiphilum DSM 19497</name>
    <dbReference type="NCBI Taxonomy" id="1121877"/>
    <lineage>
        <taxon>Bacteria</taxon>
        <taxon>Bacillati</taxon>
        <taxon>Actinomycetota</taxon>
        <taxon>Acidimicrobiia</taxon>
        <taxon>Acidimicrobiales</taxon>
        <taxon>Acidimicrobiaceae</taxon>
        <taxon>Ferrimicrobium</taxon>
    </lineage>
</organism>
<evidence type="ECO:0000256" key="1">
    <source>
        <dbReference type="ARBA" id="ARBA00022448"/>
    </source>
</evidence>
<dbReference type="AlphaFoldDB" id="A0A0D8FUZ4"/>
<evidence type="ECO:0000256" key="3">
    <source>
        <dbReference type="ARBA" id="ARBA00022840"/>
    </source>
</evidence>
<dbReference type="InterPro" id="IPR051120">
    <property type="entry name" value="ABC_AA/LPS_Transport"/>
</dbReference>
<dbReference type="InterPro" id="IPR017871">
    <property type="entry name" value="ABC_transporter-like_CS"/>
</dbReference>
<dbReference type="InterPro" id="IPR003593">
    <property type="entry name" value="AAA+_ATPase"/>
</dbReference>
<dbReference type="FunFam" id="3.40.50.300:FF:000421">
    <property type="entry name" value="Branched-chain amino acid ABC transporter ATP-binding protein"/>
    <property type="match status" value="1"/>
</dbReference>
<dbReference type="InterPro" id="IPR027417">
    <property type="entry name" value="P-loop_NTPase"/>
</dbReference>
<dbReference type="CDD" id="cd03219">
    <property type="entry name" value="ABC_Mj1267_LivG_branched"/>
    <property type="match status" value="1"/>
</dbReference>
<dbReference type="PANTHER" id="PTHR45772:SF9">
    <property type="entry name" value="CONSERVED COMPONENT OF ABC TRANSPORTER FOR NATURAL AMINO ACIDS"/>
    <property type="match status" value="1"/>
</dbReference>
<dbReference type="Pfam" id="PF00005">
    <property type="entry name" value="ABC_tran"/>
    <property type="match status" value="1"/>
</dbReference>
<dbReference type="STRING" id="1121877.FEAC_21680"/>
<dbReference type="Gene3D" id="3.40.50.300">
    <property type="entry name" value="P-loop containing nucleotide triphosphate hydrolases"/>
    <property type="match status" value="1"/>
</dbReference>
<dbReference type="RefSeq" id="WP_035390160.1">
    <property type="nucleotide sequence ID" value="NZ_JQKF01000020.1"/>
</dbReference>
<evidence type="ECO:0000259" key="4">
    <source>
        <dbReference type="PROSITE" id="PS50893"/>
    </source>
</evidence>
<dbReference type="EC" id="3.6.3.-" evidence="5"/>
<dbReference type="GO" id="GO:0005524">
    <property type="term" value="F:ATP binding"/>
    <property type="evidence" value="ECO:0007669"/>
    <property type="project" value="UniProtKB-KW"/>
</dbReference>
<keyword evidence="5" id="KW-0378">Hydrolase</keyword>
<dbReference type="SMART" id="SM00382">
    <property type="entry name" value="AAA"/>
    <property type="match status" value="1"/>
</dbReference>
<dbReference type="PROSITE" id="PS50893">
    <property type="entry name" value="ABC_TRANSPORTER_2"/>
    <property type="match status" value="1"/>
</dbReference>
<reference evidence="5 6" key="1">
    <citation type="submission" date="2015-01" db="EMBL/GenBank/DDBJ databases">
        <title>Draft genome of the acidophilic iron oxidizer Ferrimicrobium acidiphilum strain T23.</title>
        <authorList>
            <person name="Poehlein A."/>
            <person name="Eisen S."/>
            <person name="Schloemann M."/>
            <person name="Johnson B.D."/>
            <person name="Daniel R."/>
            <person name="Muehling M."/>
        </authorList>
    </citation>
    <scope>NUCLEOTIDE SEQUENCE [LARGE SCALE GENOMIC DNA]</scope>
    <source>
        <strain evidence="5 6">T23</strain>
    </source>
</reference>
<gene>
    <name evidence="5" type="primary">lptB3</name>
    <name evidence="5" type="ORF">FEAC_21680</name>
</gene>
<proteinExistence type="predicted"/>
<dbReference type="SUPFAM" id="SSF52540">
    <property type="entry name" value="P-loop containing nucleoside triphosphate hydrolases"/>
    <property type="match status" value="1"/>
</dbReference>
<dbReference type="EMBL" id="JXUW01000022">
    <property type="protein sequence ID" value="KJE76077.1"/>
    <property type="molecule type" value="Genomic_DNA"/>
</dbReference>
<dbReference type="GO" id="GO:0016887">
    <property type="term" value="F:ATP hydrolysis activity"/>
    <property type="evidence" value="ECO:0007669"/>
    <property type="project" value="InterPro"/>
</dbReference>
<evidence type="ECO:0000313" key="5">
    <source>
        <dbReference type="EMBL" id="KJE76077.1"/>
    </source>
</evidence>
<dbReference type="InterPro" id="IPR003439">
    <property type="entry name" value="ABC_transporter-like_ATP-bd"/>
</dbReference>
<keyword evidence="6" id="KW-1185">Reference proteome</keyword>
<name>A0A0D8FUZ4_9ACTN</name>
<sequence>MDQVAPILSVVALEKSFGGVQAVRGAEFDVQEGSITALIGPNGAGKSTVVNLIAGALHPDAGHVHFQGAEITGRKPFQVARHGLIRTFQISREYPALTVLENLMVSPLNQTGEHLFTALFRRGRYKQEERDLVEKAVQILDDFGLYAMRDEYARNLSGGQKRLLELARAVMADPKMLILDEPMAGINPALISRIGEHMLRLKEESGYTFLMVEHNLDVVERICDHVVVLAVGRTLARGTMAELRMDTEVVSAYLTGGTVGASTKG</sequence>
<keyword evidence="2" id="KW-0547">Nucleotide-binding</keyword>
<keyword evidence="3 5" id="KW-0067">ATP-binding</keyword>
<dbReference type="OrthoDB" id="3396710at2"/>
<dbReference type="Proteomes" id="UP000032336">
    <property type="component" value="Unassembled WGS sequence"/>
</dbReference>
<dbReference type="GO" id="GO:0005886">
    <property type="term" value="C:plasma membrane"/>
    <property type="evidence" value="ECO:0007669"/>
    <property type="project" value="TreeGrafter"/>
</dbReference>
<keyword evidence="1" id="KW-0813">Transport</keyword>
<evidence type="ECO:0000313" key="6">
    <source>
        <dbReference type="Proteomes" id="UP000032336"/>
    </source>
</evidence>
<feature type="domain" description="ABC transporter" evidence="4">
    <location>
        <begin position="8"/>
        <end position="256"/>
    </location>
</feature>
<protein>
    <submittedName>
        <fullName evidence="5">Lipopolysaccharide export system ATP-binding protein LptB</fullName>
        <ecNumber evidence="5">3.6.3.-</ecNumber>
    </submittedName>
</protein>
<dbReference type="GeneID" id="78373237"/>
<accession>A0A0D8FUZ4</accession>
<dbReference type="eggNOG" id="COG0411">
    <property type="taxonomic scope" value="Bacteria"/>
</dbReference>
<comment type="caution">
    <text evidence="5">The sequence shown here is derived from an EMBL/GenBank/DDBJ whole genome shotgun (WGS) entry which is preliminary data.</text>
</comment>
<dbReference type="PANTHER" id="PTHR45772">
    <property type="entry name" value="CONSERVED COMPONENT OF ABC TRANSPORTER FOR NATURAL AMINO ACIDS-RELATED"/>
    <property type="match status" value="1"/>
</dbReference>